<protein>
    <submittedName>
        <fullName evidence="4">Uncharacterized protein</fullName>
    </submittedName>
</protein>
<feature type="chain" id="PRO_5043876514" evidence="3">
    <location>
        <begin position="25"/>
        <end position="534"/>
    </location>
</feature>
<comment type="caution">
    <text evidence="4">The sequence shown here is derived from an EMBL/GenBank/DDBJ whole genome shotgun (WGS) entry which is preliminary data.</text>
</comment>
<evidence type="ECO:0000313" key="5">
    <source>
        <dbReference type="Proteomes" id="UP001432322"/>
    </source>
</evidence>
<feature type="region of interest" description="Disordered" evidence="1">
    <location>
        <begin position="160"/>
        <end position="204"/>
    </location>
</feature>
<accession>A0AAV5WM29</accession>
<name>A0AAV5WM29_9BILA</name>
<organism evidence="4 5">
    <name type="scientific">Pristionchus fissidentatus</name>
    <dbReference type="NCBI Taxonomy" id="1538716"/>
    <lineage>
        <taxon>Eukaryota</taxon>
        <taxon>Metazoa</taxon>
        <taxon>Ecdysozoa</taxon>
        <taxon>Nematoda</taxon>
        <taxon>Chromadorea</taxon>
        <taxon>Rhabditida</taxon>
        <taxon>Rhabditina</taxon>
        <taxon>Diplogasteromorpha</taxon>
        <taxon>Diplogasteroidea</taxon>
        <taxon>Neodiplogasteridae</taxon>
        <taxon>Pristionchus</taxon>
    </lineage>
</organism>
<keyword evidence="3" id="KW-0732">Signal</keyword>
<feature type="region of interest" description="Disordered" evidence="1">
    <location>
        <begin position="268"/>
        <end position="313"/>
    </location>
</feature>
<keyword evidence="2" id="KW-1133">Transmembrane helix</keyword>
<keyword evidence="2" id="KW-0812">Transmembrane</keyword>
<proteinExistence type="predicted"/>
<feature type="region of interest" description="Disordered" evidence="1">
    <location>
        <begin position="391"/>
        <end position="450"/>
    </location>
</feature>
<feature type="compositionally biased region" description="Basic and acidic residues" evidence="1">
    <location>
        <begin position="177"/>
        <end position="195"/>
    </location>
</feature>
<feature type="non-terminal residue" evidence="4">
    <location>
        <position position="1"/>
    </location>
</feature>
<keyword evidence="5" id="KW-1185">Reference proteome</keyword>
<feature type="compositionally biased region" description="Low complexity" evidence="1">
    <location>
        <begin position="288"/>
        <end position="305"/>
    </location>
</feature>
<evidence type="ECO:0000256" key="3">
    <source>
        <dbReference type="SAM" id="SignalP"/>
    </source>
</evidence>
<feature type="region of interest" description="Disordered" evidence="1">
    <location>
        <begin position="340"/>
        <end position="372"/>
    </location>
</feature>
<feature type="compositionally biased region" description="Basic residues" evidence="1">
    <location>
        <begin position="167"/>
        <end position="176"/>
    </location>
</feature>
<feature type="compositionally biased region" description="Pro residues" evidence="1">
    <location>
        <begin position="345"/>
        <end position="371"/>
    </location>
</feature>
<reference evidence="4" key="1">
    <citation type="submission" date="2023-10" db="EMBL/GenBank/DDBJ databases">
        <title>Genome assembly of Pristionchus species.</title>
        <authorList>
            <person name="Yoshida K."/>
            <person name="Sommer R.J."/>
        </authorList>
    </citation>
    <scope>NUCLEOTIDE SEQUENCE</scope>
    <source>
        <strain evidence="4">RS5133</strain>
    </source>
</reference>
<feature type="compositionally biased region" description="Pro residues" evidence="1">
    <location>
        <begin position="427"/>
        <end position="444"/>
    </location>
</feature>
<dbReference type="PRINTS" id="PR01217">
    <property type="entry name" value="PRICHEXTENSN"/>
</dbReference>
<dbReference type="Proteomes" id="UP001432322">
    <property type="component" value="Unassembled WGS sequence"/>
</dbReference>
<dbReference type="AlphaFoldDB" id="A0AAV5WM29"/>
<gene>
    <name evidence="4" type="ORF">PFISCL1PPCAC_24334</name>
</gene>
<keyword evidence="2" id="KW-0472">Membrane</keyword>
<feature type="transmembrane region" description="Helical" evidence="2">
    <location>
        <begin position="484"/>
        <end position="502"/>
    </location>
</feature>
<sequence>LQPLTFVQACAITILSFTTTAAQGVKSKLCANDQCSDPLFTSTIVKVQPYPELLEVGMGQTVEVLSIKFSDRPDIIEARANGVTGKLYRSSLQLEDYVNFLKFSVIGKKEYLSVAQEAKVGTKAAVLGSFKAESDLIRDYNINAQTLANEKGVTPELMDIPAAPQKGHGHSHSGHGHSHDHLGHSHDHSDGHSHDAPATPPKVEVVPETPKMEEVKVDAVPVAPKTEEVKQEAPQTVPVPVVVAVPPVATVPTTPPTPQQQVLPEEPLKEVPPVPTTPPVVNQTIPISSDTVPPTGTVSPPSTADTPPPPVDIAAAAAPPPVEERAVPVVATPAAEVPVAEVPPTTTPTPVPTPIDNLPPLPVTTVAPPPLDTAAETPQVVAEDKMYCYGKDECPPGSIPPPSTASDDTPDIPSDPLPIPPRDDDSSPPPIPPRWDDSPPPPIPAGDRLPPTAYECASYKSSILASTLRNTLPAVFGETTDGSIGLWLIISFIIGSLVIVLLSKTCEGGDSLAYDRSAAHNLATALKACQAELA</sequence>
<evidence type="ECO:0000256" key="2">
    <source>
        <dbReference type="SAM" id="Phobius"/>
    </source>
</evidence>
<dbReference type="EMBL" id="BTSY01000006">
    <property type="protein sequence ID" value="GMT33037.1"/>
    <property type="molecule type" value="Genomic_DNA"/>
</dbReference>
<evidence type="ECO:0000313" key="4">
    <source>
        <dbReference type="EMBL" id="GMT33037.1"/>
    </source>
</evidence>
<feature type="non-terminal residue" evidence="4">
    <location>
        <position position="534"/>
    </location>
</feature>
<evidence type="ECO:0000256" key="1">
    <source>
        <dbReference type="SAM" id="MobiDB-lite"/>
    </source>
</evidence>
<feature type="signal peptide" evidence="3">
    <location>
        <begin position="1"/>
        <end position="24"/>
    </location>
</feature>